<dbReference type="SMART" id="SM00389">
    <property type="entry name" value="HOX"/>
    <property type="match status" value="1"/>
</dbReference>
<evidence type="ECO:0000256" key="6">
    <source>
        <dbReference type="SAM" id="MobiDB-lite"/>
    </source>
</evidence>
<dbReference type="InterPro" id="IPR001356">
    <property type="entry name" value="HD"/>
</dbReference>
<evidence type="ECO:0000256" key="3">
    <source>
        <dbReference type="ARBA" id="ARBA00023242"/>
    </source>
</evidence>
<dbReference type="PANTHER" id="PTHR24324">
    <property type="entry name" value="HOMEOBOX PROTEIN HHEX"/>
    <property type="match status" value="1"/>
</dbReference>
<feature type="compositionally biased region" description="Basic residues" evidence="6">
    <location>
        <begin position="67"/>
        <end position="76"/>
    </location>
</feature>
<keyword evidence="9" id="KW-1185">Reference proteome</keyword>
<evidence type="ECO:0000256" key="5">
    <source>
        <dbReference type="RuleBase" id="RU000682"/>
    </source>
</evidence>
<feature type="region of interest" description="Disordered" evidence="6">
    <location>
        <begin position="1"/>
        <end position="89"/>
    </location>
</feature>
<dbReference type="Pfam" id="PF00046">
    <property type="entry name" value="Homeodomain"/>
    <property type="match status" value="1"/>
</dbReference>
<proteinExistence type="predicted"/>
<dbReference type="CDD" id="cd00086">
    <property type="entry name" value="homeodomain"/>
    <property type="match status" value="1"/>
</dbReference>
<feature type="region of interest" description="Disordered" evidence="6">
    <location>
        <begin position="209"/>
        <end position="233"/>
    </location>
</feature>
<feature type="DNA-binding region" description="Homeobox" evidence="4">
    <location>
        <begin position="147"/>
        <end position="206"/>
    </location>
</feature>
<keyword evidence="1 4" id="KW-0238">DNA-binding</keyword>
<evidence type="ECO:0000256" key="2">
    <source>
        <dbReference type="ARBA" id="ARBA00023155"/>
    </source>
</evidence>
<keyword evidence="3 4" id="KW-0539">Nucleus</keyword>
<dbReference type="PROSITE" id="PS00027">
    <property type="entry name" value="HOMEOBOX_1"/>
    <property type="match status" value="1"/>
</dbReference>
<sequence length="453" mass="50492">MLLFANTDSITSTPNSQNSSPRDEHLEFATNCESNENKTSHGNEVSMTTNENLMEDDDESTATLTTRHQKRRGRKPKYPDPTPGYRSSYSVNRSFTQTEVVLLRNILKESGEPPADLFATRVNDATMVFPVNEENPKNQELLSNARRKRSRNVTSPYQSRVLRKVLTVTSFPSTEMREALANELNMHPRTVQIWFQNQRQKAKNNIQIPTANTNTTGNASTVSTSASMNSRGGEMTSLDDYNPGLMSAPMSAPMSTTGISAMYFPNLTFQNNNVSHDATPYHYPDTHSQLTAQSFLPDATTYMNTTQFASPYILPIFPSTPLPSPPTPTYLHATFHHPQFFHQTSSTASTMKFPDYSPSTTNNTTYHNHSHQMNSQQQQLQSQEINHHHNIYNYSDSNVTNPTLDILAAAAATVQAGTSHSLHHQIRAINASTNERSVIGSSLSTPISGLQSW</sequence>
<dbReference type="GO" id="GO:0000978">
    <property type="term" value="F:RNA polymerase II cis-regulatory region sequence-specific DNA binding"/>
    <property type="evidence" value="ECO:0007669"/>
    <property type="project" value="TreeGrafter"/>
</dbReference>
<accession>A0A9N9FAS7</accession>
<dbReference type="GO" id="GO:0005634">
    <property type="term" value="C:nucleus"/>
    <property type="evidence" value="ECO:0007669"/>
    <property type="project" value="UniProtKB-SubCell"/>
</dbReference>
<evidence type="ECO:0000256" key="1">
    <source>
        <dbReference type="ARBA" id="ARBA00023125"/>
    </source>
</evidence>
<dbReference type="PANTHER" id="PTHR24324:SF9">
    <property type="entry name" value="HOMEOBOX DOMAIN-CONTAINING PROTEIN"/>
    <property type="match status" value="1"/>
</dbReference>
<dbReference type="InterPro" id="IPR051000">
    <property type="entry name" value="Homeobox_DNA-bind_prot"/>
</dbReference>
<comment type="caution">
    <text evidence="8">The sequence shown here is derived from an EMBL/GenBank/DDBJ whole genome shotgun (WGS) entry which is preliminary data.</text>
</comment>
<name>A0A9N9FAS7_9GLOM</name>
<feature type="compositionally biased region" description="Low complexity" evidence="6">
    <location>
        <begin position="210"/>
        <end position="227"/>
    </location>
</feature>
<protein>
    <submittedName>
        <fullName evidence="8">10887_t:CDS:1</fullName>
    </submittedName>
</protein>
<dbReference type="EMBL" id="CAJVPL010000690">
    <property type="protein sequence ID" value="CAG8521669.1"/>
    <property type="molecule type" value="Genomic_DNA"/>
</dbReference>
<dbReference type="AlphaFoldDB" id="A0A9N9FAS7"/>
<dbReference type="InterPro" id="IPR017970">
    <property type="entry name" value="Homeobox_CS"/>
</dbReference>
<feature type="domain" description="Homeobox" evidence="7">
    <location>
        <begin position="145"/>
        <end position="205"/>
    </location>
</feature>
<dbReference type="OrthoDB" id="6159439at2759"/>
<feature type="compositionally biased region" description="Polar residues" evidence="6">
    <location>
        <begin position="1"/>
        <end position="20"/>
    </location>
</feature>
<evidence type="ECO:0000313" key="9">
    <source>
        <dbReference type="Proteomes" id="UP000789831"/>
    </source>
</evidence>
<dbReference type="InterPro" id="IPR009057">
    <property type="entry name" value="Homeodomain-like_sf"/>
</dbReference>
<keyword evidence="2 4" id="KW-0371">Homeobox</keyword>
<dbReference type="Proteomes" id="UP000789831">
    <property type="component" value="Unassembled WGS sequence"/>
</dbReference>
<evidence type="ECO:0000313" key="8">
    <source>
        <dbReference type="EMBL" id="CAG8521669.1"/>
    </source>
</evidence>
<reference evidence="8" key="1">
    <citation type="submission" date="2021-06" db="EMBL/GenBank/DDBJ databases">
        <authorList>
            <person name="Kallberg Y."/>
            <person name="Tangrot J."/>
            <person name="Rosling A."/>
        </authorList>
    </citation>
    <scope>NUCLEOTIDE SEQUENCE</scope>
    <source>
        <strain evidence="8">MT106</strain>
    </source>
</reference>
<dbReference type="GO" id="GO:0000981">
    <property type="term" value="F:DNA-binding transcription factor activity, RNA polymerase II-specific"/>
    <property type="evidence" value="ECO:0007669"/>
    <property type="project" value="InterPro"/>
</dbReference>
<dbReference type="SUPFAM" id="SSF46689">
    <property type="entry name" value="Homeodomain-like"/>
    <property type="match status" value="1"/>
</dbReference>
<evidence type="ECO:0000259" key="7">
    <source>
        <dbReference type="PROSITE" id="PS50071"/>
    </source>
</evidence>
<organism evidence="8 9">
    <name type="scientific">Ambispora gerdemannii</name>
    <dbReference type="NCBI Taxonomy" id="144530"/>
    <lineage>
        <taxon>Eukaryota</taxon>
        <taxon>Fungi</taxon>
        <taxon>Fungi incertae sedis</taxon>
        <taxon>Mucoromycota</taxon>
        <taxon>Glomeromycotina</taxon>
        <taxon>Glomeromycetes</taxon>
        <taxon>Archaeosporales</taxon>
        <taxon>Ambisporaceae</taxon>
        <taxon>Ambispora</taxon>
    </lineage>
</organism>
<evidence type="ECO:0000256" key="4">
    <source>
        <dbReference type="PROSITE-ProRule" id="PRU00108"/>
    </source>
</evidence>
<dbReference type="GO" id="GO:0030154">
    <property type="term" value="P:cell differentiation"/>
    <property type="evidence" value="ECO:0007669"/>
    <property type="project" value="TreeGrafter"/>
</dbReference>
<comment type="subcellular location">
    <subcellularLocation>
        <location evidence="4 5">Nucleus</location>
    </subcellularLocation>
</comment>
<dbReference type="PROSITE" id="PS50071">
    <property type="entry name" value="HOMEOBOX_2"/>
    <property type="match status" value="1"/>
</dbReference>
<gene>
    <name evidence="8" type="ORF">AGERDE_LOCUS5269</name>
</gene>
<dbReference type="Gene3D" id="1.10.10.60">
    <property type="entry name" value="Homeodomain-like"/>
    <property type="match status" value="1"/>
</dbReference>
<feature type="compositionally biased region" description="Polar residues" evidence="6">
    <location>
        <begin position="42"/>
        <end position="52"/>
    </location>
</feature>